<dbReference type="SMART" id="SM00382">
    <property type="entry name" value="AAA"/>
    <property type="match status" value="1"/>
</dbReference>
<dbReference type="InterPro" id="IPR003439">
    <property type="entry name" value="ABC_transporter-like_ATP-bd"/>
</dbReference>
<dbReference type="GO" id="GO:0005524">
    <property type="term" value="F:ATP binding"/>
    <property type="evidence" value="ECO:0007669"/>
    <property type="project" value="UniProtKB-KW"/>
</dbReference>
<dbReference type="CDD" id="cd03257">
    <property type="entry name" value="ABC_NikE_OppD_transporters"/>
    <property type="match status" value="1"/>
</dbReference>
<evidence type="ECO:0000313" key="8">
    <source>
        <dbReference type="Proteomes" id="UP000721844"/>
    </source>
</evidence>
<dbReference type="SUPFAM" id="SSF52540">
    <property type="entry name" value="P-loop containing nucleoside triphosphate hydrolases"/>
    <property type="match status" value="1"/>
</dbReference>
<dbReference type="InterPro" id="IPR050319">
    <property type="entry name" value="ABC_transp_ATP-bind"/>
</dbReference>
<dbReference type="InterPro" id="IPR013563">
    <property type="entry name" value="Oligopep_ABC_C"/>
</dbReference>
<gene>
    <name evidence="7" type="ORF">ACELLULO517_25050</name>
</gene>
<accession>A0A963Z606</accession>
<name>A0A963Z606_9PROT</name>
<evidence type="ECO:0000256" key="3">
    <source>
        <dbReference type="ARBA" id="ARBA00022448"/>
    </source>
</evidence>
<proteinExistence type="inferred from homology"/>
<keyword evidence="8" id="KW-1185">Reference proteome</keyword>
<comment type="similarity">
    <text evidence="2">Belongs to the ABC transporter superfamily.</text>
</comment>
<dbReference type="FunFam" id="3.40.50.300:FF:000016">
    <property type="entry name" value="Oligopeptide ABC transporter ATP-binding component"/>
    <property type="match status" value="1"/>
</dbReference>
<feature type="domain" description="ABC transporter" evidence="6">
    <location>
        <begin position="10"/>
        <end position="260"/>
    </location>
</feature>
<dbReference type="Pfam" id="PF08352">
    <property type="entry name" value="oligo_HPY"/>
    <property type="match status" value="1"/>
</dbReference>
<dbReference type="GO" id="GO:0015833">
    <property type="term" value="P:peptide transport"/>
    <property type="evidence" value="ECO:0007669"/>
    <property type="project" value="InterPro"/>
</dbReference>
<reference evidence="7 8" key="1">
    <citation type="journal article" date="2021" name="Microorganisms">
        <title>Acidisoma silvae sp. nov. and Acidisomacellulosilytica sp. nov., Two Acidophilic Bacteria Isolated from Decaying Wood, Hydrolyzing Cellulose and Producing Poly-3-hydroxybutyrate.</title>
        <authorList>
            <person name="Mieszkin S."/>
            <person name="Pouder E."/>
            <person name="Uroz S."/>
            <person name="Simon-Colin C."/>
            <person name="Alain K."/>
        </authorList>
    </citation>
    <scope>NUCLEOTIDE SEQUENCE [LARGE SCALE GENOMIC DNA]</scope>
    <source>
        <strain evidence="7 8">HW T5.17</strain>
    </source>
</reference>
<evidence type="ECO:0000256" key="4">
    <source>
        <dbReference type="ARBA" id="ARBA00022741"/>
    </source>
</evidence>
<dbReference type="Pfam" id="PF00005">
    <property type="entry name" value="ABC_tran"/>
    <property type="match status" value="1"/>
</dbReference>
<evidence type="ECO:0000313" key="7">
    <source>
        <dbReference type="EMBL" id="MCB8883540.1"/>
    </source>
</evidence>
<sequence>MTVTVTAPLLDVQDLAKHFPVGSPLSGKRGIVRGVDGVSFTIGRGEVLGLVGESGSGKTTVGRTVLRLQDPTAGAIRFRGQDITHLSRRALRPVRQHMQLVFQDPYASLNPRMSVESILSAPLIIHGEKMARGERRARVEEALQLVGLFPAAADRYPHEFSGGQRQRIGIARALMLRPELLVADEAVSALDVSVQAQVINLLMDLREQLQLSMLFIAHDLAVVGAISDRVAVMYLGRIVEVAPTAALFTGPRHPYTEALFSAAPDTDPARRPQRIVLKGDLPSPLSPPSGCAFRMRCPYAVSACADDQPALRVAGPGHFKACIRDDLTLSAPLKVR</sequence>
<organism evidence="7 8">
    <name type="scientific">Acidisoma cellulosilyticum</name>
    <dbReference type="NCBI Taxonomy" id="2802395"/>
    <lineage>
        <taxon>Bacteria</taxon>
        <taxon>Pseudomonadati</taxon>
        <taxon>Pseudomonadota</taxon>
        <taxon>Alphaproteobacteria</taxon>
        <taxon>Acetobacterales</taxon>
        <taxon>Acidocellaceae</taxon>
        <taxon>Acidisoma</taxon>
    </lineage>
</organism>
<dbReference type="RefSeq" id="WP_227310197.1">
    <property type="nucleotide sequence ID" value="NZ_JAESVA010000014.1"/>
</dbReference>
<dbReference type="GO" id="GO:0055085">
    <property type="term" value="P:transmembrane transport"/>
    <property type="evidence" value="ECO:0007669"/>
    <property type="project" value="UniProtKB-ARBA"/>
</dbReference>
<dbReference type="PROSITE" id="PS50893">
    <property type="entry name" value="ABC_TRANSPORTER_2"/>
    <property type="match status" value="1"/>
</dbReference>
<dbReference type="GO" id="GO:0016887">
    <property type="term" value="F:ATP hydrolysis activity"/>
    <property type="evidence" value="ECO:0007669"/>
    <property type="project" value="InterPro"/>
</dbReference>
<evidence type="ECO:0000259" key="6">
    <source>
        <dbReference type="PROSITE" id="PS50893"/>
    </source>
</evidence>
<evidence type="ECO:0000256" key="5">
    <source>
        <dbReference type="ARBA" id="ARBA00022840"/>
    </source>
</evidence>
<dbReference type="InterPro" id="IPR017871">
    <property type="entry name" value="ABC_transporter-like_CS"/>
</dbReference>
<dbReference type="NCBIfam" id="TIGR01727">
    <property type="entry name" value="oligo_HPY"/>
    <property type="match status" value="1"/>
</dbReference>
<keyword evidence="5 7" id="KW-0067">ATP-binding</keyword>
<dbReference type="AlphaFoldDB" id="A0A963Z606"/>
<dbReference type="InterPro" id="IPR027417">
    <property type="entry name" value="P-loop_NTPase"/>
</dbReference>
<dbReference type="PANTHER" id="PTHR43776">
    <property type="entry name" value="TRANSPORT ATP-BINDING PROTEIN"/>
    <property type="match status" value="1"/>
</dbReference>
<dbReference type="Gene3D" id="3.40.50.300">
    <property type="entry name" value="P-loop containing nucleotide triphosphate hydrolases"/>
    <property type="match status" value="1"/>
</dbReference>
<evidence type="ECO:0000256" key="1">
    <source>
        <dbReference type="ARBA" id="ARBA00004417"/>
    </source>
</evidence>
<dbReference type="PANTHER" id="PTHR43776:SF7">
    <property type="entry name" value="D,D-DIPEPTIDE TRANSPORT ATP-BINDING PROTEIN DDPF-RELATED"/>
    <property type="match status" value="1"/>
</dbReference>
<dbReference type="EMBL" id="JAESVA010000014">
    <property type="protein sequence ID" value="MCB8883540.1"/>
    <property type="molecule type" value="Genomic_DNA"/>
</dbReference>
<evidence type="ECO:0000256" key="2">
    <source>
        <dbReference type="ARBA" id="ARBA00005417"/>
    </source>
</evidence>
<protein>
    <submittedName>
        <fullName evidence="7">ATP-binding cassette domain-containing protein</fullName>
    </submittedName>
</protein>
<keyword evidence="4" id="KW-0547">Nucleotide-binding</keyword>
<dbReference type="InterPro" id="IPR003593">
    <property type="entry name" value="AAA+_ATPase"/>
</dbReference>
<comment type="caution">
    <text evidence="7">The sequence shown here is derived from an EMBL/GenBank/DDBJ whole genome shotgun (WGS) entry which is preliminary data.</text>
</comment>
<comment type="subcellular location">
    <subcellularLocation>
        <location evidence="1">Cell inner membrane</location>
        <topology evidence="1">Peripheral membrane protein</topology>
    </subcellularLocation>
</comment>
<dbReference type="PROSITE" id="PS00211">
    <property type="entry name" value="ABC_TRANSPORTER_1"/>
    <property type="match status" value="1"/>
</dbReference>
<dbReference type="Proteomes" id="UP000721844">
    <property type="component" value="Unassembled WGS sequence"/>
</dbReference>
<dbReference type="GO" id="GO:0005886">
    <property type="term" value="C:plasma membrane"/>
    <property type="evidence" value="ECO:0007669"/>
    <property type="project" value="UniProtKB-SubCell"/>
</dbReference>
<keyword evidence="3" id="KW-0813">Transport</keyword>